<comment type="similarity">
    <text evidence="1">Belongs to the MHC class II family.</text>
</comment>
<dbReference type="PANTHER" id="PTHR19944:SF105">
    <property type="entry name" value="RLA CLASS II HISTOCOMPATIBILITY ANTIGEN, DP ALPHA-1 CHAIN"/>
    <property type="match status" value="1"/>
</dbReference>
<proteinExistence type="inferred from homology"/>
<accession>A0AAV1FM36</accession>
<dbReference type="GO" id="GO:0006955">
    <property type="term" value="P:immune response"/>
    <property type="evidence" value="ECO:0007669"/>
    <property type="project" value="InterPro"/>
</dbReference>
<evidence type="ECO:0000313" key="6">
    <source>
        <dbReference type="EMBL" id="CAJ1062218.1"/>
    </source>
</evidence>
<dbReference type="Proteomes" id="UP001178508">
    <property type="component" value="Chromosome 8"/>
</dbReference>
<dbReference type="Pfam" id="PF00993">
    <property type="entry name" value="MHC_II_alpha"/>
    <property type="match status" value="1"/>
</dbReference>
<name>A0AAV1FM36_XYRNO</name>
<dbReference type="Gene3D" id="2.60.40.10">
    <property type="entry name" value="Immunoglobulins"/>
    <property type="match status" value="1"/>
</dbReference>
<reference evidence="6" key="1">
    <citation type="submission" date="2023-08" db="EMBL/GenBank/DDBJ databases">
        <authorList>
            <person name="Alioto T."/>
            <person name="Alioto T."/>
            <person name="Gomez Garrido J."/>
        </authorList>
    </citation>
    <scope>NUCLEOTIDE SEQUENCE</scope>
</reference>
<evidence type="ECO:0000256" key="3">
    <source>
        <dbReference type="ARBA" id="ARBA00023319"/>
    </source>
</evidence>
<keyword evidence="7" id="KW-1185">Reference proteome</keyword>
<keyword evidence="3" id="KW-0393">Immunoglobulin domain</keyword>
<dbReference type="InterPro" id="IPR007110">
    <property type="entry name" value="Ig-like_dom"/>
</dbReference>
<dbReference type="Pfam" id="PF07654">
    <property type="entry name" value="C1-set"/>
    <property type="match status" value="1"/>
</dbReference>
<feature type="chain" id="PRO_5043942637" evidence="4">
    <location>
        <begin position="27"/>
        <end position="252"/>
    </location>
</feature>
<dbReference type="InterPro" id="IPR003006">
    <property type="entry name" value="Ig/MHC_CS"/>
</dbReference>
<evidence type="ECO:0000256" key="2">
    <source>
        <dbReference type="ARBA" id="ARBA00023180"/>
    </source>
</evidence>
<dbReference type="EMBL" id="OY660871">
    <property type="protein sequence ID" value="CAJ1062218.1"/>
    <property type="molecule type" value="Genomic_DNA"/>
</dbReference>
<feature type="signal peptide" evidence="4">
    <location>
        <begin position="1"/>
        <end position="26"/>
    </location>
</feature>
<evidence type="ECO:0000256" key="4">
    <source>
        <dbReference type="SAM" id="SignalP"/>
    </source>
</evidence>
<dbReference type="InterPro" id="IPR003597">
    <property type="entry name" value="Ig_C1-set"/>
</dbReference>
<dbReference type="GO" id="GO:0019882">
    <property type="term" value="P:antigen processing and presentation"/>
    <property type="evidence" value="ECO:0007669"/>
    <property type="project" value="InterPro"/>
</dbReference>
<gene>
    <name evidence="6" type="ORF">XNOV1_A035942</name>
</gene>
<dbReference type="InterPro" id="IPR050160">
    <property type="entry name" value="MHC/Immunoglobulin"/>
</dbReference>
<dbReference type="PANTHER" id="PTHR19944">
    <property type="entry name" value="MHC CLASS II-RELATED"/>
    <property type="match status" value="1"/>
</dbReference>
<dbReference type="InterPro" id="IPR013783">
    <property type="entry name" value="Ig-like_fold"/>
</dbReference>
<dbReference type="SUPFAM" id="SSF48726">
    <property type="entry name" value="Immunoglobulin"/>
    <property type="match status" value="1"/>
</dbReference>
<dbReference type="InterPro" id="IPR001003">
    <property type="entry name" value="MHC_II_a_N"/>
</dbReference>
<dbReference type="SMART" id="SM00407">
    <property type="entry name" value="IGc1"/>
    <property type="match status" value="1"/>
</dbReference>
<evidence type="ECO:0000313" key="7">
    <source>
        <dbReference type="Proteomes" id="UP001178508"/>
    </source>
</evidence>
<dbReference type="AlphaFoldDB" id="A0AAV1FM36"/>
<dbReference type="PROSITE" id="PS00290">
    <property type="entry name" value="IG_MHC"/>
    <property type="match status" value="1"/>
</dbReference>
<dbReference type="InterPro" id="IPR011162">
    <property type="entry name" value="MHC_I/II-like_Ag-recog"/>
</dbReference>
<keyword evidence="4" id="KW-0732">Signal</keyword>
<evidence type="ECO:0000259" key="5">
    <source>
        <dbReference type="PROSITE" id="PS50835"/>
    </source>
</evidence>
<protein>
    <submittedName>
        <fullName evidence="6">H-2 class II histocompatibility antigen, A-U alpha chain-like</fullName>
    </submittedName>
</protein>
<dbReference type="SUPFAM" id="SSF54452">
    <property type="entry name" value="MHC antigen-recognition domain"/>
    <property type="match status" value="1"/>
</dbReference>
<organism evidence="6 7">
    <name type="scientific">Xyrichtys novacula</name>
    <name type="common">Pearly razorfish</name>
    <name type="synonym">Hemipteronotus novacula</name>
    <dbReference type="NCBI Taxonomy" id="13765"/>
    <lineage>
        <taxon>Eukaryota</taxon>
        <taxon>Metazoa</taxon>
        <taxon>Chordata</taxon>
        <taxon>Craniata</taxon>
        <taxon>Vertebrata</taxon>
        <taxon>Euteleostomi</taxon>
        <taxon>Actinopterygii</taxon>
        <taxon>Neopterygii</taxon>
        <taxon>Teleostei</taxon>
        <taxon>Neoteleostei</taxon>
        <taxon>Acanthomorphata</taxon>
        <taxon>Eupercaria</taxon>
        <taxon>Labriformes</taxon>
        <taxon>Labridae</taxon>
        <taxon>Xyrichtys</taxon>
    </lineage>
</organism>
<feature type="domain" description="Ig-like" evidence="5">
    <location>
        <begin position="120"/>
        <end position="216"/>
    </location>
</feature>
<dbReference type="CDD" id="cd05767">
    <property type="entry name" value="IgC1_MHC_II_alpha"/>
    <property type="match status" value="1"/>
</dbReference>
<sequence length="252" mass="28208">MMPYCSQTSRCFSFLFLMLNIFSIFSQTPVPHETVYAVGCFEDSTTEVKYEIDNEEVLYIDFKKHEIIYTVPPFILANPSEIVSGISVYKNALRARIACPLLLAIVKAEEKHVEEEKEPPESALYPAEEVQPGVENSLICFVNHFYPPRIRVTWTKNGDPVTEGVSLSQYYPNKDQTFHQLSTLKFTPNNGDIYTCTVEHIALASPQTRIWEAEISDPSVGADVFCGVGLILGLFGVAGGTFLAVKGHAEWQ</sequence>
<dbReference type="GO" id="GO:0042613">
    <property type="term" value="C:MHC class II protein complex"/>
    <property type="evidence" value="ECO:0007669"/>
    <property type="project" value="InterPro"/>
</dbReference>
<dbReference type="PROSITE" id="PS50835">
    <property type="entry name" value="IG_LIKE"/>
    <property type="match status" value="1"/>
</dbReference>
<keyword evidence="2" id="KW-0325">Glycoprotein</keyword>
<dbReference type="InterPro" id="IPR036179">
    <property type="entry name" value="Ig-like_dom_sf"/>
</dbReference>
<evidence type="ECO:0000256" key="1">
    <source>
        <dbReference type="ARBA" id="ARBA00007394"/>
    </source>
</evidence>